<gene>
    <name evidence="1" type="ORF">ACCI49_19645</name>
</gene>
<dbReference type="RefSeq" id="WP_371840881.1">
    <property type="nucleotide sequence ID" value="NZ_JBGMEK010000072.1"/>
</dbReference>
<sequence length="141" mass="16575">MFTEARYLQYIKDFNSTFVGGLTLEDFYDTYYEPNATFEYIPQARKNIGREQIVAFWRGVSGKMQETILNHTHFVENETTVASEAPIDFLCKEDLEWNGVSYHAGTRFRLMMCTFYDVSLNNKFSYARVYSIYNPKYKPGT</sequence>
<dbReference type="EMBL" id="JBGMEK010000072">
    <property type="protein sequence ID" value="MFA0813119.1"/>
    <property type="molecule type" value="Genomic_DNA"/>
</dbReference>
<evidence type="ECO:0000313" key="1">
    <source>
        <dbReference type="EMBL" id="MFA0813119.1"/>
    </source>
</evidence>
<protein>
    <recommendedName>
        <fullName evidence="3">SnoaL-like domain-containing protein</fullName>
    </recommendedName>
</protein>
<dbReference type="Gene3D" id="3.10.450.50">
    <property type="match status" value="1"/>
</dbReference>
<keyword evidence="2" id="KW-1185">Reference proteome</keyword>
<name>A0ABV4P452_9GAMM</name>
<dbReference type="Proteomes" id="UP001569428">
    <property type="component" value="Unassembled WGS sequence"/>
</dbReference>
<dbReference type="SUPFAM" id="SSF54427">
    <property type="entry name" value="NTF2-like"/>
    <property type="match status" value="1"/>
</dbReference>
<evidence type="ECO:0008006" key="3">
    <source>
        <dbReference type="Google" id="ProtNLM"/>
    </source>
</evidence>
<accession>A0ABV4P452</accession>
<comment type="caution">
    <text evidence="1">The sequence shown here is derived from an EMBL/GenBank/DDBJ whole genome shotgun (WGS) entry which is preliminary data.</text>
</comment>
<reference evidence="1 2" key="1">
    <citation type="submission" date="2024-08" db="EMBL/GenBank/DDBJ databases">
        <authorList>
            <person name="Ishaq N."/>
        </authorList>
    </citation>
    <scope>NUCLEOTIDE SEQUENCE [LARGE SCALE GENOMIC DNA]</scope>
    <source>
        <strain evidence="1 2">DSM 18651</strain>
    </source>
</reference>
<proteinExistence type="predicted"/>
<dbReference type="InterPro" id="IPR032710">
    <property type="entry name" value="NTF2-like_dom_sf"/>
</dbReference>
<organism evidence="1 2">
    <name type="scientific">Microbulbifer epialgicus</name>
    <dbReference type="NCBI Taxonomy" id="393907"/>
    <lineage>
        <taxon>Bacteria</taxon>
        <taxon>Pseudomonadati</taxon>
        <taxon>Pseudomonadota</taxon>
        <taxon>Gammaproteobacteria</taxon>
        <taxon>Cellvibrionales</taxon>
        <taxon>Microbulbiferaceae</taxon>
        <taxon>Microbulbifer</taxon>
    </lineage>
</organism>
<evidence type="ECO:0000313" key="2">
    <source>
        <dbReference type="Proteomes" id="UP001569428"/>
    </source>
</evidence>